<comment type="caution">
    <text evidence="3">The sequence shown here is derived from an EMBL/GenBank/DDBJ whole genome shotgun (WGS) entry which is preliminary data.</text>
</comment>
<dbReference type="GO" id="GO:0003677">
    <property type="term" value="F:DNA binding"/>
    <property type="evidence" value="ECO:0007669"/>
    <property type="project" value="InterPro"/>
</dbReference>
<dbReference type="PROSITE" id="PS51898">
    <property type="entry name" value="TYR_RECOMBINASE"/>
    <property type="match status" value="1"/>
</dbReference>
<dbReference type="Pfam" id="PF00589">
    <property type="entry name" value="Phage_integrase"/>
    <property type="match status" value="1"/>
</dbReference>
<accession>A0A7W8LCJ6</accession>
<dbReference type="InterPro" id="IPR002104">
    <property type="entry name" value="Integrase_catalytic"/>
</dbReference>
<dbReference type="RefSeq" id="WP_184228310.1">
    <property type="nucleotide sequence ID" value="NZ_JACHDE010000020.1"/>
</dbReference>
<reference evidence="3 4" key="1">
    <citation type="submission" date="2020-08" db="EMBL/GenBank/DDBJ databases">
        <title>Genomic Encyclopedia of Type Strains, Phase IV (KMG-V): Genome sequencing to study the core and pangenomes of soil and plant-associated prokaryotes.</title>
        <authorList>
            <person name="Whitman W."/>
        </authorList>
    </citation>
    <scope>NUCLEOTIDE SEQUENCE [LARGE SCALE GENOMIC DNA]</scope>
    <source>
        <strain evidence="3 4">JPY162</strain>
    </source>
</reference>
<feature type="domain" description="Tyr recombinase" evidence="2">
    <location>
        <begin position="167"/>
        <end position="390"/>
    </location>
</feature>
<dbReference type="Proteomes" id="UP000592820">
    <property type="component" value="Unassembled WGS sequence"/>
</dbReference>
<dbReference type="InterPro" id="IPR011010">
    <property type="entry name" value="DNA_brk_join_enz"/>
</dbReference>
<dbReference type="EMBL" id="JACHDE010000020">
    <property type="protein sequence ID" value="MBB5404466.1"/>
    <property type="molecule type" value="Genomic_DNA"/>
</dbReference>
<evidence type="ECO:0000313" key="4">
    <source>
        <dbReference type="Proteomes" id="UP000592820"/>
    </source>
</evidence>
<proteinExistence type="predicted"/>
<dbReference type="AlphaFoldDB" id="A0A7W8LCJ6"/>
<name>A0A7W8LCJ6_9BURK</name>
<keyword evidence="1" id="KW-0233">DNA recombination</keyword>
<dbReference type="InterPro" id="IPR013762">
    <property type="entry name" value="Integrase-like_cat_sf"/>
</dbReference>
<sequence length="525" mass="58191">MTTRTMYQTVGNAVAQWEADSPLCWTMQESAGDTGLSPDPIDCDLTTLISSYDESFLLALKEALISSRHHLKLTTIHSYSQQLKLLLAQVYAKGFNNNVRLRRIDTGFLAALHAAADEIPAVYLRRLKSFFQAHKDDGRLFESTLQPGDFPTLQSKRGPVGDRIHSILAKALRRSTLVHILDVVETAFEEKRIDLGRYAFIRLALNVFCRPSSYHQLTLADLRADKDPETGAINYFLAVLPAKSGVHRPQKINYGLHPEVGRLLALQRQATVERYGNLSAMSADGQGHDRLALFPALRLKADGSSWVSDYAAANHGMLSRRAFKNTYLAPIRKLANTELSFNALRHTIGTQMAMMGCSAHTIQAVLKHATTTTCAAYVDLAFQGLVDELSDALEPSFSTHFPAINGFVGVPNAIPPERRIDSVDLETARVEVTGMCGRHVACSYAPIACYACPRFIPCVEADHSINLTVVEREISFAEDRGLAMQHDVKRWKAIRNYILLVVALCKIKRGAIGLGTNEKFEDVHE</sequence>
<dbReference type="Gene3D" id="1.10.443.10">
    <property type="entry name" value="Intergrase catalytic core"/>
    <property type="match status" value="1"/>
</dbReference>
<evidence type="ECO:0000256" key="1">
    <source>
        <dbReference type="ARBA" id="ARBA00023172"/>
    </source>
</evidence>
<organism evidence="3 4">
    <name type="scientific">Paraburkholderia youngii</name>
    <dbReference type="NCBI Taxonomy" id="2782701"/>
    <lineage>
        <taxon>Bacteria</taxon>
        <taxon>Pseudomonadati</taxon>
        <taxon>Pseudomonadota</taxon>
        <taxon>Betaproteobacteria</taxon>
        <taxon>Burkholderiales</taxon>
        <taxon>Burkholderiaceae</taxon>
        <taxon>Paraburkholderia</taxon>
    </lineage>
</organism>
<dbReference type="SUPFAM" id="SSF56349">
    <property type="entry name" value="DNA breaking-rejoining enzymes"/>
    <property type="match status" value="1"/>
</dbReference>
<dbReference type="GO" id="GO:0015074">
    <property type="term" value="P:DNA integration"/>
    <property type="evidence" value="ECO:0007669"/>
    <property type="project" value="InterPro"/>
</dbReference>
<evidence type="ECO:0000259" key="2">
    <source>
        <dbReference type="PROSITE" id="PS51898"/>
    </source>
</evidence>
<evidence type="ECO:0000313" key="3">
    <source>
        <dbReference type="EMBL" id="MBB5404466.1"/>
    </source>
</evidence>
<protein>
    <submittedName>
        <fullName evidence="3">Integrase</fullName>
    </submittedName>
</protein>
<gene>
    <name evidence="3" type="ORF">HDG41_006562</name>
</gene>
<dbReference type="GO" id="GO:0006310">
    <property type="term" value="P:DNA recombination"/>
    <property type="evidence" value="ECO:0007669"/>
    <property type="project" value="UniProtKB-KW"/>
</dbReference>